<evidence type="ECO:0000256" key="3">
    <source>
        <dbReference type="ARBA" id="ARBA00022692"/>
    </source>
</evidence>
<feature type="transmembrane region" description="Helical" evidence="7">
    <location>
        <begin position="422"/>
        <end position="448"/>
    </location>
</feature>
<dbReference type="Proteomes" id="UP000010301">
    <property type="component" value="Unassembled WGS sequence"/>
</dbReference>
<feature type="transmembrane region" description="Helical" evidence="7">
    <location>
        <begin position="373"/>
        <end position="402"/>
    </location>
</feature>
<keyword evidence="2" id="KW-1003">Cell membrane</keyword>
<dbReference type="RefSeq" id="WP_006546914.1">
    <property type="nucleotide sequence ID" value="NZ_DS999544.1"/>
</dbReference>
<dbReference type="OrthoDB" id="3510103at2"/>
<dbReference type="HOGENOM" id="CLU_682953_0_0_11"/>
<comment type="similarity">
    <text evidence="6">Belongs to the ABC-4 integral membrane protein family.</text>
</comment>
<organism evidence="10 11">
    <name type="scientific">Gleimia coleocanis DSM 15436</name>
    <dbReference type="NCBI Taxonomy" id="525245"/>
    <lineage>
        <taxon>Bacteria</taxon>
        <taxon>Bacillati</taxon>
        <taxon>Actinomycetota</taxon>
        <taxon>Actinomycetes</taxon>
        <taxon>Actinomycetales</taxon>
        <taxon>Actinomycetaceae</taxon>
        <taxon>Gleimia</taxon>
    </lineage>
</organism>
<accession>C0W202</accession>
<feature type="transmembrane region" description="Helical" evidence="7">
    <location>
        <begin position="32"/>
        <end position="56"/>
    </location>
</feature>
<keyword evidence="4 7" id="KW-1133">Transmembrane helix</keyword>
<comment type="subcellular location">
    <subcellularLocation>
        <location evidence="1">Cell membrane</location>
        <topology evidence="1">Multi-pass membrane protein</topology>
    </subcellularLocation>
</comment>
<evidence type="ECO:0000256" key="7">
    <source>
        <dbReference type="SAM" id="Phobius"/>
    </source>
</evidence>
<comment type="caution">
    <text evidence="10">The sequence shown here is derived from an EMBL/GenBank/DDBJ whole genome shotgun (WGS) entry which is preliminary data.</text>
</comment>
<dbReference type="GO" id="GO:0022857">
    <property type="term" value="F:transmembrane transporter activity"/>
    <property type="evidence" value="ECO:0007669"/>
    <property type="project" value="TreeGrafter"/>
</dbReference>
<dbReference type="STRING" id="525245.HMPREF0044_1455"/>
<evidence type="ECO:0000259" key="8">
    <source>
        <dbReference type="Pfam" id="PF02687"/>
    </source>
</evidence>
<evidence type="ECO:0000313" key="10">
    <source>
        <dbReference type="EMBL" id="EEH63216.1"/>
    </source>
</evidence>
<keyword evidence="5 7" id="KW-0472">Membrane</keyword>
<gene>
    <name evidence="10" type="ORF">HMPREF0044_1455</name>
</gene>
<evidence type="ECO:0000313" key="11">
    <source>
        <dbReference type="Proteomes" id="UP000010301"/>
    </source>
</evidence>
<dbReference type="PANTHER" id="PTHR30572:SF4">
    <property type="entry name" value="ABC TRANSPORTER PERMEASE YTRF"/>
    <property type="match status" value="1"/>
</dbReference>
<keyword evidence="3 7" id="KW-0812">Transmembrane</keyword>
<evidence type="ECO:0000256" key="1">
    <source>
        <dbReference type="ARBA" id="ARBA00004651"/>
    </source>
</evidence>
<evidence type="ECO:0000259" key="9">
    <source>
        <dbReference type="Pfam" id="PF12704"/>
    </source>
</evidence>
<feature type="transmembrane region" description="Helical" evidence="7">
    <location>
        <begin position="329"/>
        <end position="353"/>
    </location>
</feature>
<dbReference type="InterPro" id="IPR050250">
    <property type="entry name" value="Macrolide_Exporter_MacB"/>
</dbReference>
<feature type="domain" description="ABC3 transporter permease C-terminal" evidence="8">
    <location>
        <begin position="333"/>
        <end position="449"/>
    </location>
</feature>
<evidence type="ECO:0000256" key="6">
    <source>
        <dbReference type="ARBA" id="ARBA00038076"/>
    </source>
</evidence>
<dbReference type="EMBL" id="ACFG01000037">
    <property type="protein sequence ID" value="EEH63216.1"/>
    <property type="molecule type" value="Genomic_DNA"/>
</dbReference>
<dbReference type="Pfam" id="PF02687">
    <property type="entry name" value="FtsX"/>
    <property type="match status" value="1"/>
</dbReference>
<dbReference type="PANTHER" id="PTHR30572">
    <property type="entry name" value="MEMBRANE COMPONENT OF TRANSPORTER-RELATED"/>
    <property type="match status" value="1"/>
</dbReference>
<dbReference type="InterPro" id="IPR003838">
    <property type="entry name" value="ABC3_permease_C"/>
</dbReference>
<evidence type="ECO:0000256" key="4">
    <source>
        <dbReference type="ARBA" id="ARBA00022989"/>
    </source>
</evidence>
<dbReference type="AlphaFoldDB" id="C0W202"/>
<proteinExistence type="inferred from homology"/>
<feature type="domain" description="MacB-like periplasmic core" evidence="9">
    <location>
        <begin position="35"/>
        <end position="296"/>
    </location>
</feature>
<sequence>MQKPNFKSFNPLSVWGAIIEAWEELIINKGRVILSLTGVAAAVWAMATVIALGGIISDVQEKTFAQWNGRSGTVRVFAQPGGSEETSGPEGGGVFADEFSEPSFSEPTSELTNLRDINGQVIDPFADAALRTVDLLKSNYWSREVNVWGVRIQAPNMLECVERHGECAEQSPSFYGIDPGYVKIFSHELLLGRFLNERDAQLQMNPVVVNEIVWELMNKPDLNSFPRFRLGADQNISYTVVGVIKSKTEWDQPMIYTNYETFMASLPDELLAQTAGRTLLVVAPEGKQKQATEAIVATLKGQLGPKWTINDQDNGFDGLGNLENAVTGIIAAIGGVVIALGALGLLTVSIVTVRFRVREIGIRRAMGASAKRIFLSVFMESVVATTVAGFIGVILSILTIRISPLISWMQVPVDINSLAYPMQAALLGVLIAAGVGALAGIIPATIAVRVKPIDAIRF</sequence>
<dbReference type="Pfam" id="PF12704">
    <property type="entry name" value="MacB_PCD"/>
    <property type="match status" value="1"/>
</dbReference>
<name>C0W202_9ACTO</name>
<protein>
    <submittedName>
        <fullName evidence="10">Efflux ABC transporter, permease protein</fullName>
    </submittedName>
</protein>
<evidence type="ECO:0000256" key="2">
    <source>
        <dbReference type="ARBA" id="ARBA00022475"/>
    </source>
</evidence>
<dbReference type="InterPro" id="IPR025857">
    <property type="entry name" value="MacB_PCD"/>
</dbReference>
<reference evidence="10 11" key="1">
    <citation type="submission" date="2009-01" db="EMBL/GenBank/DDBJ databases">
        <authorList>
            <person name="Qin X."/>
            <person name="Bachman B."/>
            <person name="Battles P."/>
            <person name="Bell A."/>
            <person name="Bess C."/>
            <person name="Bickham C."/>
            <person name="Chaboub L."/>
            <person name="Chen D."/>
            <person name="Coyle M."/>
            <person name="Deiros D.R."/>
            <person name="Dinh H."/>
            <person name="Forbes L."/>
            <person name="Fowler G."/>
            <person name="Francisco L."/>
            <person name="Fu Q."/>
            <person name="Gubbala S."/>
            <person name="Hale W."/>
            <person name="Han Y."/>
            <person name="Hemphill L."/>
            <person name="Highlander S.K."/>
            <person name="Hirani K."/>
            <person name="Hogues M."/>
            <person name="Jackson L."/>
            <person name="Jakkamsetti A."/>
            <person name="Javaid M."/>
            <person name="Jiang H."/>
            <person name="Korchina V."/>
            <person name="Kovar C."/>
            <person name="Lara F."/>
            <person name="Lee S."/>
            <person name="Mata R."/>
            <person name="Mathew T."/>
            <person name="Moen C."/>
            <person name="Morales K."/>
            <person name="Munidasa M."/>
            <person name="Nazareth L."/>
            <person name="Ngo R."/>
            <person name="Nguyen L."/>
            <person name="Okwuonu G."/>
            <person name="Ongeri F."/>
            <person name="Patil S."/>
            <person name="Petrosino J."/>
            <person name="Pham C."/>
            <person name="Pham P."/>
            <person name="Pu L.-L."/>
            <person name="Puazo M."/>
            <person name="Raj R."/>
            <person name="Reid J."/>
            <person name="Rouhana J."/>
            <person name="Saada N."/>
            <person name="Shang Y."/>
            <person name="Simmons D."/>
            <person name="Thornton R."/>
            <person name="Warren J."/>
            <person name="Weissenberger G."/>
            <person name="Zhang J."/>
            <person name="Zhang L."/>
            <person name="Zhou C."/>
            <person name="Zhu D."/>
            <person name="Muzny D."/>
            <person name="Worley K."/>
            <person name="Gibbs R."/>
        </authorList>
    </citation>
    <scope>NUCLEOTIDE SEQUENCE [LARGE SCALE GENOMIC DNA]</scope>
    <source>
        <strain evidence="10 11">DSM 15436</strain>
    </source>
</reference>
<dbReference type="GO" id="GO:0005886">
    <property type="term" value="C:plasma membrane"/>
    <property type="evidence" value="ECO:0007669"/>
    <property type="project" value="UniProtKB-SubCell"/>
</dbReference>
<keyword evidence="11" id="KW-1185">Reference proteome</keyword>
<evidence type="ECO:0000256" key="5">
    <source>
        <dbReference type="ARBA" id="ARBA00023136"/>
    </source>
</evidence>
<dbReference type="eggNOG" id="COG0577">
    <property type="taxonomic scope" value="Bacteria"/>
</dbReference>